<dbReference type="InterPro" id="IPR015421">
    <property type="entry name" value="PyrdxlP-dep_Trfase_major"/>
</dbReference>
<sequence>MLLNPTARPLVQSLGASRIREVANAGIGLPDVLPFWFGEPDEVTPEFIRNAAKEALDGGDTFYTPNLGISPLREAIAQYVSALHRPVDVNRVGVTSSGVSALMLVAQLIVNPGDRVVAVTPLWPNLLEIPKILGAQVVQVPLQFGQTWELDVQQLLDALTPDTRAVFLNSPNNPTGWVITREQQEIILAHCRRHGIWILADDVYERLVYDVQPGTASCAPSFLDLATPDDRIVSTNSFSKSWLMTGWRLGWIVAPQPLMSDLGKLIEYNTSCAPGFVQRAGIVAVERGNEIIAHTVERYQAARDFLYERLNALPGVTSPKPKGAMYCFFRVAGAEDTLALCKQLVVEAKLGLAPGSAFGPEGEGYVRWCFASSLERLDEGVQRLTQFLRSR</sequence>
<protein>
    <recommendedName>
        <fullName evidence="6">Aminotransferase</fullName>
        <ecNumber evidence="6">2.6.1.-</ecNumber>
    </recommendedName>
</protein>
<dbReference type="EC" id="2.6.1.-" evidence="6"/>
<dbReference type="PROSITE" id="PS00105">
    <property type="entry name" value="AA_TRANSFER_CLASS_1"/>
    <property type="match status" value="1"/>
</dbReference>
<dbReference type="SUPFAM" id="SSF53383">
    <property type="entry name" value="PLP-dependent transferases"/>
    <property type="match status" value="1"/>
</dbReference>
<dbReference type="InterPro" id="IPR050596">
    <property type="entry name" value="AspAT/PAT-like"/>
</dbReference>
<reference evidence="8 9" key="1">
    <citation type="submission" date="2018-09" db="EMBL/GenBank/DDBJ databases">
        <authorList>
            <person name="Zhu H."/>
        </authorList>
    </citation>
    <scope>NUCLEOTIDE SEQUENCE [LARGE SCALE GENOMIC DNA]</scope>
    <source>
        <strain evidence="8 9">K2R10-39</strain>
    </source>
</reference>
<dbReference type="PANTHER" id="PTHR46383:SF2">
    <property type="entry name" value="AMINOTRANSFERASE"/>
    <property type="match status" value="1"/>
</dbReference>
<comment type="caution">
    <text evidence="8">The sequence shown here is derived from an EMBL/GenBank/DDBJ whole genome shotgun (WGS) entry which is preliminary data.</text>
</comment>
<dbReference type="GO" id="GO:0008483">
    <property type="term" value="F:transaminase activity"/>
    <property type="evidence" value="ECO:0007669"/>
    <property type="project" value="UniProtKB-KW"/>
</dbReference>
<dbReference type="EMBL" id="QYUN01000002">
    <property type="protein sequence ID" value="RJG04771.1"/>
    <property type="molecule type" value="Genomic_DNA"/>
</dbReference>
<keyword evidence="3 6" id="KW-0032">Aminotransferase</keyword>
<dbReference type="InterPro" id="IPR004838">
    <property type="entry name" value="NHTrfase_class1_PyrdxlP-BS"/>
</dbReference>
<gene>
    <name evidence="8" type="ORF">D3870_00910</name>
</gene>
<evidence type="ECO:0000256" key="5">
    <source>
        <dbReference type="ARBA" id="ARBA00022898"/>
    </source>
</evidence>
<dbReference type="Gene3D" id="3.90.1150.10">
    <property type="entry name" value="Aspartate Aminotransferase, domain 1"/>
    <property type="match status" value="1"/>
</dbReference>
<evidence type="ECO:0000313" key="9">
    <source>
        <dbReference type="Proteomes" id="UP000285190"/>
    </source>
</evidence>
<dbReference type="InterPro" id="IPR015424">
    <property type="entry name" value="PyrdxlP-dep_Trfase"/>
</dbReference>
<proteinExistence type="inferred from homology"/>
<dbReference type="InterPro" id="IPR004839">
    <property type="entry name" value="Aminotransferase_I/II_large"/>
</dbReference>
<dbReference type="GO" id="GO:0030170">
    <property type="term" value="F:pyridoxal phosphate binding"/>
    <property type="evidence" value="ECO:0007669"/>
    <property type="project" value="InterPro"/>
</dbReference>
<dbReference type="CDD" id="cd00609">
    <property type="entry name" value="AAT_like"/>
    <property type="match status" value="1"/>
</dbReference>
<name>A0A418WX44_9BURK</name>
<dbReference type="NCBIfam" id="NF004770">
    <property type="entry name" value="PRK06108.1"/>
    <property type="match status" value="1"/>
</dbReference>
<organism evidence="8 9">
    <name type="scientific">Noviherbaspirillum cavernae</name>
    <dbReference type="NCBI Taxonomy" id="2320862"/>
    <lineage>
        <taxon>Bacteria</taxon>
        <taxon>Pseudomonadati</taxon>
        <taxon>Pseudomonadota</taxon>
        <taxon>Betaproteobacteria</taxon>
        <taxon>Burkholderiales</taxon>
        <taxon>Oxalobacteraceae</taxon>
        <taxon>Noviherbaspirillum</taxon>
    </lineage>
</organism>
<dbReference type="Pfam" id="PF00155">
    <property type="entry name" value="Aminotran_1_2"/>
    <property type="match status" value="1"/>
</dbReference>
<evidence type="ECO:0000256" key="4">
    <source>
        <dbReference type="ARBA" id="ARBA00022679"/>
    </source>
</evidence>
<keyword evidence="4 6" id="KW-0808">Transferase</keyword>
<evidence type="ECO:0000259" key="7">
    <source>
        <dbReference type="Pfam" id="PF00155"/>
    </source>
</evidence>
<evidence type="ECO:0000256" key="6">
    <source>
        <dbReference type="RuleBase" id="RU000481"/>
    </source>
</evidence>
<dbReference type="PANTHER" id="PTHR46383">
    <property type="entry name" value="ASPARTATE AMINOTRANSFERASE"/>
    <property type="match status" value="1"/>
</dbReference>
<evidence type="ECO:0000256" key="3">
    <source>
        <dbReference type="ARBA" id="ARBA00022576"/>
    </source>
</evidence>
<keyword evidence="9" id="KW-1185">Reference proteome</keyword>
<dbReference type="OrthoDB" id="9803354at2"/>
<evidence type="ECO:0000256" key="1">
    <source>
        <dbReference type="ARBA" id="ARBA00001933"/>
    </source>
</evidence>
<keyword evidence="5" id="KW-0663">Pyridoxal phosphate</keyword>
<accession>A0A418WX44</accession>
<dbReference type="Gene3D" id="3.40.640.10">
    <property type="entry name" value="Type I PLP-dependent aspartate aminotransferase-like (Major domain)"/>
    <property type="match status" value="1"/>
</dbReference>
<dbReference type="RefSeq" id="WP_119735901.1">
    <property type="nucleotide sequence ID" value="NZ_QYUN01000002.1"/>
</dbReference>
<comment type="similarity">
    <text evidence="2 6">Belongs to the class-I pyridoxal-phosphate-dependent aminotransferase family.</text>
</comment>
<dbReference type="AlphaFoldDB" id="A0A418WX44"/>
<dbReference type="Proteomes" id="UP000285190">
    <property type="component" value="Unassembled WGS sequence"/>
</dbReference>
<comment type="cofactor">
    <cofactor evidence="1 6">
        <name>pyridoxal 5'-phosphate</name>
        <dbReference type="ChEBI" id="CHEBI:597326"/>
    </cofactor>
</comment>
<dbReference type="InterPro" id="IPR015422">
    <property type="entry name" value="PyrdxlP-dep_Trfase_small"/>
</dbReference>
<evidence type="ECO:0000313" key="8">
    <source>
        <dbReference type="EMBL" id="RJG04771.1"/>
    </source>
</evidence>
<feature type="domain" description="Aminotransferase class I/classII large" evidence="7">
    <location>
        <begin position="37"/>
        <end position="384"/>
    </location>
</feature>
<evidence type="ECO:0000256" key="2">
    <source>
        <dbReference type="ARBA" id="ARBA00007441"/>
    </source>
</evidence>
<dbReference type="GO" id="GO:0006520">
    <property type="term" value="P:amino acid metabolic process"/>
    <property type="evidence" value="ECO:0007669"/>
    <property type="project" value="InterPro"/>
</dbReference>